<organism evidence="6 7">
    <name type="scientific">Gracilariopsis chorda</name>
    <dbReference type="NCBI Taxonomy" id="448386"/>
    <lineage>
        <taxon>Eukaryota</taxon>
        <taxon>Rhodophyta</taxon>
        <taxon>Florideophyceae</taxon>
        <taxon>Rhodymeniophycidae</taxon>
        <taxon>Gracilariales</taxon>
        <taxon>Gracilariaceae</taxon>
        <taxon>Gracilariopsis</taxon>
    </lineage>
</organism>
<evidence type="ECO:0000259" key="5">
    <source>
        <dbReference type="SMART" id="SM00306"/>
    </source>
</evidence>
<evidence type="ECO:0000256" key="3">
    <source>
        <dbReference type="SAM" id="MobiDB-lite"/>
    </source>
</evidence>
<feature type="region of interest" description="Disordered" evidence="3">
    <location>
        <begin position="507"/>
        <end position="672"/>
    </location>
</feature>
<feature type="region of interest" description="Disordered" evidence="3">
    <location>
        <begin position="333"/>
        <end position="426"/>
    </location>
</feature>
<dbReference type="Pfam" id="PF24681">
    <property type="entry name" value="Kelch_KLHDC2_KLHL20_DRC7"/>
    <property type="match status" value="1"/>
</dbReference>
<dbReference type="PANTHER" id="PTHR46344">
    <property type="entry name" value="OS02G0202900 PROTEIN"/>
    <property type="match status" value="1"/>
</dbReference>
<dbReference type="SMART" id="SM00612">
    <property type="entry name" value="Kelch"/>
    <property type="match status" value="4"/>
</dbReference>
<feature type="compositionally biased region" description="Low complexity" evidence="3">
    <location>
        <begin position="639"/>
        <end position="652"/>
    </location>
</feature>
<keyword evidence="7" id="KW-1185">Reference proteome</keyword>
<dbReference type="SUPFAM" id="SSF117281">
    <property type="entry name" value="Kelch motif"/>
    <property type="match status" value="1"/>
</dbReference>
<evidence type="ECO:0000256" key="4">
    <source>
        <dbReference type="SAM" id="SignalP"/>
    </source>
</evidence>
<dbReference type="InterPro" id="IPR006652">
    <property type="entry name" value="Kelch_1"/>
</dbReference>
<name>A0A2V3IUJ2_9FLOR</name>
<dbReference type="InterPro" id="IPR003587">
    <property type="entry name" value="Hint_dom_N"/>
</dbReference>
<dbReference type="Proteomes" id="UP000247409">
    <property type="component" value="Unassembled WGS sequence"/>
</dbReference>
<accession>A0A2V3IUJ2</accession>
<gene>
    <name evidence="6" type="ORF">BWQ96_04802</name>
</gene>
<dbReference type="CDD" id="cd00081">
    <property type="entry name" value="Hint"/>
    <property type="match status" value="1"/>
</dbReference>
<dbReference type="Pfam" id="PF01079">
    <property type="entry name" value="Hint"/>
    <property type="match status" value="1"/>
</dbReference>
<feature type="compositionally biased region" description="Polar residues" evidence="3">
    <location>
        <begin position="404"/>
        <end position="413"/>
    </location>
</feature>
<dbReference type="Gene3D" id="2.120.10.80">
    <property type="entry name" value="Kelch-type beta propeller"/>
    <property type="match status" value="2"/>
</dbReference>
<dbReference type="GO" id="GO:0016540">
    <property type="term" value="P:protein autoprocessing"/>
    <property type="evidence" value="ECO:0007669"/>
    <property type="project" value="InterPro"/>
</dbReference>
<dbReference type="InterPro" id="IPR001767">
    <property type="entry name" value="Hedgehog_Hint"/>
</dbReference>
<feature type="compositionally biased region" description="Low complexity" evidence="3">
    <location>
        <begin position="582"/>
        <end position="599"/>
    </location>
</feature>
<dbReference type="OrthoDB" id="45365at2759"/>
<feature type="domain" description="Hint" evidence="5">
    <location>
        <begin position="700"/>
        <end position="795"/>
    </location>
</feature>
<feature type="compositionally biased region" description="Polar residues" evidence="3">
    <location>
        <begin position="510"/>
        <end position="522"/>
    </location>
</feature>
<evidence type="ECO:0000256" key="1">
    <source>
        <dbReference type="ARBA" id="ARBA00022441"/>
    </source>
</evidence>
<dbReference type="PANTHER" id="PTHR46344:SF27">
    <property type="entry name" value="KELCH REPEAT SUPERFAMILY PROTEIN"/>
    <property type="match status" value="1"/>
</dbReference>
<dbReference type="STRING" id="448386.A0A2V3IUJ2"/>
<dbReference type="Gene3D" id="2.170.16.10">
    <property type="entry name" value="Hedgehog/Intein (Hint) domain"/>
    <property type="match status" value="1"/>
</dbReference>
<feature type="signal peptide" evidence="4">
    <location>
        <begin position="1"/>
        <end position="23"/>
    </location>
</feature>
<feature type="compositionally biased region" description="Low complexity" evidence="3">
    <location>
        <begin position="556"/>
        <end position="570"/>
    </location>
</feature>
<evidence type="ECO:0000313" key="6">
    <source>
        <dbReference type="EMBL" id="PXF45387.1"/>
    </source>
</evidence>
<comment type="caution">
    <text evidence="6">The sequence shown here is derived from an EMBL/GenBank/DDBJ whole genome shotgun (WGS) entry which is preliminary data.</text>
</comment>
<feature type="compositionally biased region" description="Polar residues" evidence="3">
    <location>
        <begin position="362"/>
        <end position="376"/>
    </location>
</feature>
<dbReference type="GO" id="GO:0016539">
    <property type="term" value="P:intein-mediated protein splicing"/>
    <property type="evidence" value="ECO:0007669"/>
    <property type="project" value="InterPro"/>
</dbReference>
<reference evidence="6 7" key="1">
    <citation type="journal article" date="2018" name="Mol. Biol. Evol.">
        <title>Analysis of the draft genome of the red seaweed Gracilariopsis chorda provides insights into genome size evolution in Rhodophyta.</title>
        <authorList>
            <person name="Lee J."/>
            <person name="Yang E.C."/>
            <person name="Graf L."/>
            <person name="Yang J.H."/>
            <person name="Qiu H."/>
            <person name="Zel Zion U."/>
            <person name="Chan C.X."/>
            <person name="Stephens T.G."/>
            <person name="Weber A.P.M."/>
            <person name="Boo G.H."/>
            <person name="Boo S.M."/>
            <person name="Kim K.M."/>
            <person name="Shin Y."/>
            <person name="Jung M."/>
            <person name="Lee S.J."/>
            <person name="Yim H.S."/>
            <person name="Lee J.H."/>
            <person name="Bhattacharya D."/>
            <person name="Yoon H.S."/>
        </authorList>
    </citation>
    <scope>NUCLEOTIDE SEQUENCE [LARGE SCALE GENOMIC DNA]</scope>
    <source>
        <strain evidence="6 7">SKKU-2015</strain>
        <tissue evidence="6">Whole body</tissue>
    </source>
</reference>
<dbReference type="InterPro" id="IPR015915">
    <property type="entry name" value="Kelch-typ_b-propeller"/>
</dbReference>
<dbReference type="SMART" id="SM00306">
    <property type="entry name" value="HintN"/>
    <property type="match status" value="1"/>
</dbReference>
<evidence type="ECO:0000313" key="7">
    <source>
        <dbReference type="Proteomes" id="UP000247409"/>
    </source>
</evidence>
<feature type="compositionally biased region" description="Polar residues" evidence="3">
    <location>
        <begin position="620"/>
        <end position="636"/>
    </location>
</feature>
<dbReference type="AlphaFoldDB" id="A0A2V3IUJ2"/>
<dbReference type="InterPro" id="IPR006141">
    <property type="entry name" value="Intein_N"/>
</dbReference>
<feature type="chain" id="PRO_5016093023" evidence="4">
    <location>
        <begin position="24"/>
        <end position="880"/>
    </location>
</feature>
<protein>
    <submittedName>
        <fullName evidence="6">Kelch-like protein 22</fullName>
    </submittedName>
</protein>
<keyword evidence="2" id="KW-0677">Repeat</keyword>
<sequence>MQFRAMLRLAACILLILQPLALAKASWKKVSVSGSYPGRGETAFSRCGGDKICLLGGRGANRVNILDTDSLTWRAGQSGSVQMHHFQGFQGPDKCVWVAGAWTGGYPNEATVNNIWRYCPDSNKWFKDALISRPRGSGGAVYHNGKVYLVTGNVGGHRKGAKVVPWFDSYDPRTGKWARLPDIPHARDHCHAVVRNNKLYVAGGRRSTSNAPEFFDDTVPEVDVYDFKTGKWNTISKLSRPRGGAAAAVHGNNVYLLGGEANNRAWTEVDVLEGATVKPGPSLPEPRHGTGVVSCGGTMWIAGGARVLGGGNNAEDTYAFFDGETPPVCSFQKNTDGKAVNKPMEDTEPVLSDDPGAFADTILSQNGLSLESTPESTAIGRPEEPPVEVPEHSPLSKTDESSLGVVSTPSTVSDAAPEPSPITEIEAADPNIVLEVPDPITDFMVSRSPDVLLAPTHAFVDLEAASAEPSMMSPGFSIETPPLMGLSEPSLISGPSPSLAATTAPIDASTMDQTGGSPFSTNLRERDPTPSPVIHSPDSSPVTIVVSEADSTQHGSTPPSSYSSRPNSSPVRTQPAMPPSSPSQDLSSSETSTSPIQDSARGIGNGVDENDETEGPSAQIEVSISGATGQGSSAGPSMSPGEAASGTSAASEVGTLEEKQPRPSDDPSMLFEEASFSPGVDEWELWEEASASSEWDDERSSCFPSDAMVELEDGSTKAMRLVRIGDRVKVAHPKEFSEVFFFSHKHKSKKSDFVRIESSLDGVGLTVSPGHLVYVNGKLERASAVRVGDSISVAHDARSATVTDVSRVRGVGLHNPHTLHGDIVVNGVVASTFTNSVHPGLAKVLLAPFRAAFVVFKGGERVEELNRVVLRSLDMWVWRE</sequence>
<dbReference type="InterPro" id="IPR036844">
    <property type="entry name" value="Hint_dom_sf"/>
</dbReference>
<proteinExistence type="predicted"/>
<evidence type="ECO:0000256" key="2">
    <source>
        <dbReference type="ARBA" id="ARBA00022737"/>
    </source>
</evidence>
<feature type="compositionally biased region" description="Basic and acidic residues" evidence="3">
    <location>
        <begin position="656"/>
        <end position="665"/>
    </location>
</feature>
<keyword evidence="1" id="KW-0880">Kelch repeat</keyword>
<dbReference type="SUPFAM" id="SSF51294">
    <property type="entry name" value="Hedgehog/intein (Hint) domain"/>
    <property type="match status" value="1"/>
</dbReference>
<dbReference type="PROSITE" id="PS50817">
    <property type="entry name" value="INTEIN_N_TER"/>
    <property type="match status" value="1"/>
</dbReference>
<dbReference type="EMBL" id="NBIV01000061">
    <property type="protein sequence ID" value="PXF45387.1"/>
    <property type="molecule type" value="Genomic_DNA"/>
</dbReference>
<keyword evidence="4" id="KW-0732">Signal</keyword>